<feature type="signal peptide" evidence="3">
    <location>
        <begin position="1"/>
        <end position="27"/>
    </location>
</feature>
<dbReference type="AlphaFoldDB" id="A0A6D2J147"/>
<sequence length="327" mass="35870">MSPATRNFGFFHHFSFLVFSLFTVVSSDDLQVLLKLKSSLLISNPGVLNSWKLNSGAGPCSFTGITCDSRGNSSVTEIDLSRRGLSGEFPFNSVCELQTLEKLSLGFNSLSGIIPGDLRNCSSSIWISGTISSPNLTYLDASANLLNGDLSELRSLTNLVSLQLFENEFAGEIPPEFGEFKDLVNLSLYTNKLTGPLPQGLGSLADFDFIDASENLLTGPIPPDMCKTGKMKALLLLQNNLTGSIPESYASCLTLERFRVSDNSLNGTVPAGLWGLPKLEIIDLNEQLPRFGHRRYKKREISRNVVSRVQQVFRRAAGGDRRRHISD</sequence>
<evidence type="ECO:0000256" key="2">
    <source>
        <dbReference type="ARBA" id="ARBA00022737"/>
    </source>
</evidence>
<evidence type="ECO:0000313" key="5">
    <source>
        <dbReference type="EMBL" id="CAA7031082.1"/>
    </source>
</evidence>
<protein>
    <recommendedName>
        <fullName evidence="4">Leucine-rich repeat-containing N-terminal plant-type domain-containing protein</fullName>
    </recommendedName>
</protein>
<dbReference type="PANTHER" id="PTHR48010:SF96">
    <property type="entry name" value="OS05G0595800 PROTEIN"/>
    <property type="match status" value="1"/>
</dbReference>
<dbReference type="InterPro" id="IPR013210">
    <property type="entry name" value="LRR_N_plant-typ"/>
</dbReference>
<feature type="domain" description="Leucine-rich repeat-containing N-terminal plant-type" evidence="4">
    <location>
        <begin position="27"/>
        <end position="68"/>
    </location>
</feature>
<dbReference type="InterPro" id="IPR032675">
    <property type="entry name" value="LRR_dom_sf"/>
</dbReference>
<organism evidence="5 6">
    <name type="scientific">Microthlaspi erraticum</name>
    <dbReference type="NCBI Taxonomy" id="1685480"/>
    <lineage>
        <taxon>Eukaryota</taxon>
        <taxon>Viridiplantae</taxon>
        <taxon>Streptophyta</taxon>
        <taxon>Embryophyta</taxon>
        <taxon>Tracheophyta</taxon>
        <taxon>Spermatophyta</taxon>
        <taxon>Magnoliopsida</taxon>
        <taxon>eudicotyledons</taxon>
        <taxon>Gunneridae</taxon>
        <taxon>Pentapetalae</taxon>
        <taxon>rosids</taxon>
        <taxon>malvids</taxon>
        <taxon>Brassicales</taxon>
        <taxon>Brassicaceae</taxon>
        <taxon>Coluteocarpeae</taxon>
        <taxon>Microthlaspi</taxon>
    </lineage>
</organism>
<reference evidence="5" key="1">
    <citation type="submission" date="2020-01" db="EMBL/GenBank/DDBJ databases">
        <authorList>
            <person name="Mishra B."/>
        </authorList>
    </citation>
    <scope>NUCLEOTIDE SEQUENCE [LARGE SCALE GENOMIC DNA]</scope>
</reference>
<feature type="chain" id="PRO_5025511332" description="Leucine-rich repeat-containing N-terminal plant-type domain-containing protein" evidence="3">
    <location>
        <begin position="28"/>
        <end position="327"/>
    </location>
</feature>
<dbReference type="EMBL" id="CACVBM020001102">
    <property type="protein sequence ID" value="CAA7031082.1"/>
    <property type="molecule type" value="Genomic_DNA"/>
</dbReference>
<dbReference type="OrthoDB" id="442066at2759"/>
<dbReference type="Proteomes" id="UP000467841">
    <property type="component" value="Unassembled WGS sequence"/>
</dbReference>
<dbReference type="InterPro" id="IPR050994">
    <property type="entry name" value="At_inactive_RLKs"/>
</dbReference>
<comment type="caution">
    <text evidence="5">The sequence shown here is derived from an EMBL/GenBank/DDBJ whole genome shotgun (WGS) entry which is preliminary data.</text>
</comment>
<proteinExistence type="predicted"/>
<evidence type="ECO:0000259" key="4">
    <source>
        <dbReference type="Pfam" id="PF08263"/>
    </source>
</evidence>
<dbReference type="Pfam" id="PF00560">
    <property type="entry name" value="LRR_1"/>
    <property type="match status" value="1"/>
</dbReference>
<dbReference type="Pfam" id="PF08263">
    <property type="entry name" value="LRRNT_2"/>
    <property type="match status" value="1"/>
</dbReference>
<keyword evidence="1" id="KW-0433">Leucine-rich repeat</keyword>
<keyword evidence="3" id="KW-0732">Signal</keyword>
<dbReference type="SUPFAM" id="SSF52058">
    <property type="entry name" value="L domain-like"/>
    <property type="match status" value="1"/>
</dbReference>
<keyword evidence="2" id="KW-0677">Repeat</keyword>
<keyword evidence="6" id="KW-1185">Reference proteome</keyword>
<dbReference type="Gene3D" id="3.80.10.10">
    <property type="entry name" value="Ribonuclease Inhibitor"/>
    <property type="match status" value="2"/>
</dbReference>
<evidence type="ECO:0000256" key="1">
    <source>
        <dbReference type="ARBA" id="ARBA00022614"/>
    </source>
</evidence>
<gene>
    <name evidence="5" type="ORF">MERR_LOCUS18317</name>
</gene>
<dbReference type="PANTHER" id="PTHR48010">
    <property type="entry name" value="OS05G0588300 PROTEIN"/>
    <property type="match status" value="1"/>
</dbReference>
<dbReference type="InterPro" id="IPR001611">
    <property type="entry name" value="Leu-rich_rpt"/>
</dbReference>
<dbReference type="FunFam" id="3.80.10.10:FF:001021">
    <property type="entry name" value="Leucine-rich receptor-like protein kinase family protein"/>
    <property type="match status" value="1"/>
</dbReference>
<evidence type="ECO:0000256" key="3">
    <source>
        <dbReference type="SAM" id="SignalP"/>
    </source>
</evidence>
<name>A0A6D2J147_9BRAS</name>
<accession>A0A6D2J147</accession>
<evidence type="ECO:0000313" key="6">
    <source>
        <dbReference type="Proteomes" id="UP000467841"/>
    </source>
</evidence>